<dbReference type="AlphaFoldDB" id="A0AAT9LD80"/>
<reference evidence="1" key="2">
    <citation type="journal article" date="2023" name="Biology">
        <title>Prokaryotic Life Associated with Coal-Fire Gas Vents Revealed by Metagenomics.</title>
        <authorList>
            <person name="Kadnikov V.V."/>
            <person name="Mardanov A.V."/>
            <person name="Beletsky A.V."/>
            <person name="Karnachuk O.V."/>
            <person name="Ravin N.V."/>
        </authorList>
    </citation>
    <scope>NUCLEOTIDE SEQUENCE</scope>
    <source>
        <strain evidence="1">Bu02</strain>
    </source>
</reference>
<protein>
    <submittedName>
        <fullName evidence="1">Uncharacterized protein</fullName>
    </submittedName>
</protein>
<reference evidence="1" key="1">
    <citation type="submission" date="2020-10" db="EMBL/GenBank/DDBJ databases">
        <authorList>
            <person name="Kadnikov V."/>
            <person name="Beletsky A.V."/>
            <person name="Mardanov A.V."/>
            <person name="Karnachuk O.V."/>
            <person name="Ravin N.V."/>
        </authorList>
    </citation>
    <scope>NUCLEOTIDE SEQUENCE</scope>
    <source>
        <strain evidence="1">Bu02</strain>
    </source>
</reference>
<accession>A0AAT9LD80</accession>
<name>A0AAT9LD80_9FIRM</name>
<organism evidence="1">
    <name type="scientific">Candidatus Fermentithermobacillus carboniphilus</name>
    <dbReference type="NCBI Taxonomy" id="3085328"/>
    <lineage>
        <taxon>Bacteria</taxon>
        <taxon>Bacillati</taxon>
        <taxon>Bacillota</taxon>
        <taxon>Candidatus Fermentithermobacillia</taxon>
        <taxon>Candidatus Fermentithermobacillales</taxon>
        <taxon>Candidatus Fermentithermobacillaceae</taxon>
        <taxon>Candidatus Fermentithermobacillus</taxon>
    </lineage>
</organism>
<sequence>MQRRYRAINYCVQLGFSFDIRLSTVFYGRQEEIALAFPQHGEDQAYEFAGGKYHGSLMPVFRDLLVFAL</sequence>
<dbReference type="KEGG" id="fcz:IMF26_00200"/>
<dbReference type="EMBL" id="CP062796">
    <property type="protein sequence ID" value="QUL98567.1"/>
    <property type="molecule type" value="Genomic_DNA"/>
</dbReference>
<evidence type="ECO:0000313" key="1">
    <source>
        <dbReference type="EMBL" id="QUL98567.1"/>
    </source>
</evidence>
<gene>
    <name evidence="1" type="ORF">IMF26_00200</name>
</gene>
<proteinExistence type="predicted"/>